<keyword evidence="5 6" id="KW-0472">Membrane</keyword>
<evidence type="ECO:0008006" key="9">
    <source>
        <dbReference type="Google" id="ProtNLM"/>
    </source>
</evidence>
<keyword evidence="2" id="KW-0813">Transport</keyword>
<feature type="transmembrane region" description="Helical" evidence="6">
    <location>
        <begin position="69"/>
        <end position="87"/>
    </location>
</feature>
<evidence type="ECO:0000256" key="6">
    <source>
        <dbReference type="SAM" id="Phobius"/>
    </source>
</evidence>
<evidence type="ECO:0000256" key="1">
    <source>
        <dbReference type="ARBA" id="ARBA00004141"/>
    </source>
</evidence>
<dbReference type="AlphaFoldDB" id="A0A9W8XEM8"/>
<dbReference type="Gene3D" id="1.20.1250.20">
    <property type="entry name" value="MFS general substrate transporter like domains"/>
    <property type="match status" value="1"/>
</dbReference>
<dbReference type="InterPro" id="IPR036259">
    <property type="entry name" value="MFS_trans_sf"/>
</dbReference>
<reference evidence="7" key="1">
    <citation type="submission" date="2022-10" db="EMBL/GenBank/DDBJ databases">
        <title>Tapping the CABI collections for fungal endophytes: first genome assemblies for Collariella, Neodidymelliopsis, Ascochyta clinopodiicola, Didymella pomorum, Didymosphaeria variabile, Neocosmospora piperis and Neocucurbitaria cava.</title>
        <authorList>
            <person name="Hill R."/>
        </authorList>
    </citation>
    <scope>NUCLEOTIDE SEQUENCE</scope>
    <source>
        <strain evidence="7">IMI 356815</strain>
    </source>
</reference>
<proteinExistence type="predicted"/>
<dbReference type="EMBL" id="JAPEUX010000007">
    <property type="protein sequence ID" value="KAJ4348751.1"/>
    <property type="molecule type" value="Genomic_DNA"/>
</dbReference>
<evidence type="ECO:0000313" key="7">
    <source>
        <dbReference type="EMBL" id="KAJ4348751.1"/>
    </source>
</evidence>
<accession>A0A9W8XEM8</accession>
<evidence type="ECO:0000256" key="3">
    <source>
        <dbReference type="ARBA" id="ARBA00022692"/>
    </source>
</evidence>
<feature type="transmembrane region" description="Helical" evidence="6">
    <location>
        <begin position="99"/>
        <end position="117"/>
    </location>
</feature>
<dbReference type="PANTHER" id="PTHR43791:SF26">
    <property type="entry name" value="ALLANTOATE TRANSPORTER, PUTATIVE (AFU_ORTHOLOGUE AFUA_5G09470)-RELATED"/>
    <property type="match status" value="1"/>
</dbReference>
<dbReference type="SUPFAM" id="SSF103473">
    <property type="entry name" value="MFS general substrate transporter"/>
    <property type="match status" value="1"/>
</dbReference>
<protein>
    <recommendedName>
        <fullName evidence="9">MFS general substrate transporter</fullName>
    </recommendedName>
</protein>
<dbReference type="GeneID" id="80913659"/>
<organism evidence="7 8">
    <name type="scientific">Didymosphaeria variabile</name>
    <dbReference type="NCBI Taxonomy" id="1932322"/>
    <lineage>
        <taxon>Eukaryota</taxon>
        <taxon>Fungi</taxon>
        <taxon>Dikarya</taxon>
        <taxon>Ascomycota</taxon>
        <taxon>Pezizomycotina</taxon>
        <taxon>Dothideomycetes</taxon>
        <taxon>Pleosporomycetidae</taxon>
        <taxon>Pleosporales</taxon>
        <taxon>Massarineae</taxon>
        <taxon>Didymosphaeriaceae</taxon>
        <taxon>Didymosphaeria</taxon>
    </lineage>
</organism>
<dbReference type="OrthoDB" id="3754993at2759"/>
<comment type="caution">
    <text evidence="7">The sequence shown here is derived from an EMBL/GenBank/DDBJ whole genome shotgun (WGS) entry which is preliminary data.</text>
</comment>
<evidence type="ECO:0000256" key="5">
    <source>
        <dbReference type="ARBA" id="ARBA00023136"/>
    </source>
</evidence>
<feature type="transmembrane region" description="Helical" evidence="6">
    <location>
        <begin position="32"/>
        <end position="57"/>
    </location>
</feature>
<evidence type="ECO:0000256" key="4">
    <source>
        <dbReference type="ARBA" id="ARBA00022989"/>
    </source>
</evidence>
<sequence length="121" mass="13976">MAMALFASPADTHEPYTANEEKRLVRKIDCMILPYLAVCYAFFYIDKTTLSYAAIFGIREDLNLVGDRYNWLSSIFYFGFLAWAFPTNFLMQRLPIGKYLGANIFLWGVFLMLQAAAKVCW</sequence>
<dbReference type="PANTHER" id="PTHR43791">
    <property type="entry name" value="PERMEASE-RELATED"/>
    <property type="match status" value="1"/>
</dbReference>
<dbReference type="RefSeq" id="XP_056068139.1">
    <property type="nucleotide sequence ID" value="XM_056218874.1"/>
</dbReference>
<name>A0A9W8XEM8_9PLEO</name>
<dbReference type="Proteomes" id="UP001140513">
    <property type="component" value="Unassembled WGS sequence"/>
</dbReference>
<evidence type="ECO:0000313" key="8">
    <source>
        <dbReference type="Proteomes" id="UP001140513"/>
    </source>
</evidence>
<keyword evidence="8" id="KW-1185">Reference proteome</keyword>
<comment type="subcellular location">
    <subcellularLocation>
        <location evidence="1">Membrane</location>
        <topology evidence="1">Multi-pass membrane protein</topology>
    </subcellularLocation>
</comment>
<gene>
    <name evidence="7" type="ORF">N0V89_010129</name>
</gene>
<keyword evidence="4 6" id="KW-1133">Transmembrane helix</keyword>
<dbReference type="GO" id="GO:0022857">
    <property type="term" value="F:transmembrane transporter activity"/>
    <property type="evidence" value="ECO:0007669"/>
    <property type="project" value="TreeGrafter"/>
</dbReference>
<keyword evidence="3 6" id="KW-0812">Transmembrane</keyword>
<dbReference type="GO" id="GO:0016020">
    <property type="term" value="C:membrane"/>
    <property type="evidence" value="ECO:0007669"/>
    <property type="project" value="UniProtKB-SubCell"/>
</dbReference>
<evidence type="ECO:0000256" key="2">
    <source>
        <dbReference type="ARBA" id="ARBA00022448"/>
    </source>
</evidence>